<comment type="similarity">
    <text evidence="2 6">Belongs to the NDK family.</text>
</comment>
<dbReference type="Proteomes" id="UP000186670">
    <property type="component" value="Unassembled WGS sequence"/>
</dbReference>
<name>A0A1F5EM87_9BACT</name>
<dbReference type="Pfam" id="PF00334">
    <property type="entry name" value="NDK"/>
    <property type="match status" value="2"/>
</dbReference>
<gene>
    <name evidence="8" type="ORF">A2811_02800</name>
</gene>
<dbReference type="PANTHER" id="PTHR11349">
    <property type="entry name" value="NUCLEOSIDE DIPHOSPHATE KINASE"/>
    <property type="match status" value="1"/>
</dbReference>
<keyword evidence="4" id="KW-0808">Transferase</keyword>
<comment type="cofactor">
    <cofactor evidence="1">
        <name>Mg(2+)</name>
        <dbReference type="ChEBI" id="CHEBI:18420"/>
    </cofactor>
</comment>
<dbReference type="SUPFAM" id="SSF54919">
    <property type="entry name" value="Nucleoside diphosphate kinase, NDK"/>
    <property type="match status" value="1"/>
</dbReference>
<dbReference type="SMART" id="SM00562">
    <property type="entry name" value="NDK"/>
    <property type="match status" value="1"/>
</dbReference>
<organism evidence="8 9">
    <name type="scientific">Candidatus Campbellbacteria bacterium RIFCSPHIGHO2_01_FULL_34_10</name>
    <dbReference type="NCBI Taxonomy" id="1797577"/>
    <lineage>
        <taxon>Bacteria</taxon>
        <taxon>Candidatus Campbelliibacteriota</taxon>
    </lineage>
</organism>
<sequence>MKHLTKEKTLVLLKPDVIARGIVGEIIQRFERVGLKISAIKMIQASREVLEKHYEKDEKWFREKGELYKKKLGMPEDADPIPVGKNIVEGLIHDMQISPIIAVVLEGHNAVMTVKRLTGPTNIDEAAPGTIRGDYSHDTFELANKSNRPNLTIIHATDNPTEAQKEIDFWFSPDEIHSYERPEEKIHYRTRI</sequence>
<dbReference type="Gene3D" id="3.30.70.141">
    <property type="entry name" value="Nucleoside diphosphate kinase-like domain"/>
    <property type="match status" value="1"/>
</dbReference>
<comment type="caution">
    <text evidence="6">Lacks conserved residue(s) required for the propagation of feature annotation.</text>
</comment>
<dbReference type="InterPro" id="IPR036850">
    <property type="entry name" value="NDK-like_dom_sf"/>
</dbReference>
<dbReference type="EMBL" id="MEZZ01000030">
    <property type="protein sequence ID" value="OGD68507.1"/>
    <property type="molecule type" value="Genomic_DNA"/>
</dbReference>
<proteinExistence type="inferred from homology"/>
<dbReference type="GO" id="GO:0004550">
    <property type="term" value="F:nucleoside diphosphate kinase activity"/>
    <property type="evidence" value="ECO:0007669"/>
    <property type="project" value="UniProtKB-EC"/>
</dbReference>
<evidence type="ECO:0000256" key="5">
    <source>
        <dbReference type="ARBA" id="ARBA00022777"/>
    </source>
</evidence>
<evidence type="ECO:0000256" key="4">
    <source>
        <dbReference type="ARBA" id="ARBA00022679"/>
    </source>
</evidence>
<evidence type="ECO:0000313" key="8">
    <source>
        <dbReference type="EMBL" id="OGD68507.1"/>
    </source>
</evidence>
<evidence type="ECO:0000313" key="9">
    <source>
        <dbReference type="Proteomes" id="UP000186670"/>
    </source>
</evidence>
<evidence type="ECO:0000256" key="6">
    <source>
        <dbReference type="PROSITE-ProRule" id="PRU00706"/>
    </source>
</evidence>
<dbReference type="EC" id="2.7.4.6" evidence="3"/>
<evidence type="ECO:0000259" key="7">
    <source>
        <dbReference type="SMART" id="SM00562"/>
    </source>
</evidence>
<dbReference type="PROSITE" id="PS51374">
    <property type="entry name" value="NDPK_LIKE"/>
    <property type="match status" value="1"/>
</dbReference>
<dbReference type="InterPro" id="IPR034907">
    <property type="entry name" value="NDK-like_dom"/>
</dbReference>
<evidence type="ECO:0000256" key="2">
    <source>
        <dbReference type="ARBA" id="ARBA00008142"/>
    </source>
</evidence>
<evidence type="ECO:0000256" key="1">
    <source>
        <dbReference type="ARBA" id="ARBA00001946"/>
    </source>
</evidence>
<comment type="caution">
    <text evidence="8">The sequence shown here is derived from an EMBL/GenBank/DDBJ whole genome shotgun (WGS) entry which is preliminary data.</text>
</comment>
<keyword evidence="5" id="KW-0418">Kinase</keyword>
<reference evidence="8 9" key="1">
    <citation type="journal article" date="2016" name="Nat. Commun.">
        <title>Thousands of microbial genomes shed light on interconnected biogeochemical processes in an aquifer system.</title>
        <authorList>
            <person name="Anantharaman K."/>
            <person name="Brown C.T."/>
            <person name="Hug L.A."/>
            <person name="Sharon I."/>
            <person name="Castelle C.J."/>
            <person name="Probst A.J."/>
            <person name="Thomas B.C."/>
            <person name="Singh A."/>
            <person name="Wilkins M.J."/>
            <person name="Karaoz U."/>
            <person name="Brodie E.L."/>
            <person name="Williams K.H."/>
            <person name="Hubbard S.S."/>
            <person name="Banfield J.F."/>
        </authorList>
    </citation>
    <scope>NUCLEOTIDE SEQUENCE [LARGE SCALE GENOMIC DNA]</scope>
</reference>
<protein>
    <recommendedName>
        <fullName evidence="3">nucleoside-diphosphate kinase</fullName>
        <ecNumber evidence="3">2.7.4.6</ecNumber>
    </recommendedName>
</protein>
<evidence type="ECO:0000256" key="3">
    <source>
        <dbReference type="ARBA" id="ARBA00012966"/>
    </source>
</evidence>
<feature type="domain" description="Nucleoside diphosphate kinase-like" evidence="7">
    <location>
        <begin position="6"/>
        <end position="178"/>
    </location>
</feature>
<dbReference type="AlphaFoldDB" id="A0A1F5EM87"/>
<accession>A0A1F5EM87</accession>